<dbReference type="EMBL" id="JAWJWF010000006">
    <property type="protein sequence ID" value="KAK6631579.1"/>
    <property type="molecule type" value="Genomic_DNA"/>
</dbReference>
<feature type="region of interest" description="Disordered" evidence="1">
    <location>
        <begin position="1"/>
        <end position="25"/>
    </location>
</feature>
<dbReference type="InterPro" id="IPR039891">
    <property type="entry name" value="VWA8"/>
</dbReference>
<dbReference type="InterPro" id="IPR011704">
    <property type="entry name" value="ATPase_dyneun-rel_AAA"/>
</dbReference>
<dbReference type="PANTHER" id="PTHR21610:SF9">
    <property type="entry name" value="VON WILLEBRAND FACTOR A DOMAIN-CONTAINING PROTEIN 8"/>
    <property type="match status" value="1"/>
</dbReference>
<dbReference type="PANTHER" id="PTHR21610">
    <property type="entry name" value="VON WILLEBRAND FACTOR A DOMAIN-CONTAINING PROTEIN 8"/>
    <property type="match status" value="1"/>
</dbReference>
<dbReference type="Pfam" id="PF07728">
    <property type="entry name" value="AAA_5"/>
    <property type="match status" value="1"/>
</dbReference>
<name>A0ABR1AZ11_POLSC</name>
<feature type="domain" description="ATPase dynein-related AAA" evidence="2">
    <location>
        <begin position="57"/>
        <end position="115"/>
    </location>
</feature>
<proteinExistence type="predicted"/>
<comment type="caution">
    <text evidence="3">The sequence shown here is derived from an EMBL/GenBank/DDBJ whole genome shotgun (WGS) entry which is preliminary data.</text>
</comment>
<evidence type="ECO:0000259" key="2">
    <source>
        <dbReference type="Pfam" id="PF07728"/>
    </source>
</evidence>
<evidence type="ECO:0000313" key="4">
    <source>
        <dbReference type="Proteomes" id="UP001359485"/>
    </source>
</evidence>
<gene>
    <name evidence="3" type="ORF">RUM44_006108</name>
</gene>
<accession>A0ABR1AZ11</accession>
<sequence>MSVDSATEIKIGDVQKSLHPPKRPQYTPHKYLSMGELSQNTLRHLRWMLQKDILKQDIFLIGRPGPTRRQLAMVFLEMAGREVEYVSLSRDTTEADLKQRREILGGTAKYFDQVRTHNPKIFNQMIKVLVVYAGEQ</sequence>
<evidence type="ECO:0000256" key="1">
    <source>
        <dbReference type="SAM" id="MobiDB-lite"/>
    </source>
</evidence>
<reference evidence="3 4" key="1">
    <citation type="submission" date="2023-09" db="EMBL/GenBank/DDBJ databases">
        <title>Genomes of two closely related lineages of the louse Polyplax serrata with different host specificities.</title>
        <authorList>
            <person name="Martinu J."/>
            <person name="Tarabai H."/>
            <person name="Stefka J."/>
            <person name="Hypsa V."/>
        </authorList>
    </citation>
    <scope>NUCLEOTIDE SEQUENCE [LARGE SCALE GENOMIC DNA]</scope>
    <source>
        <strain evidence="3">98ZLc_SE</strain>
    </source>
</reference>
<keyword evidence="4" id="KW-1185">Reference proteome</keyword>
<dbReference type="Proteomes" id="UP001359485">
    <property type="component" value="Unassembled WGS sequence"/>
</dbReference>
<evidence type="ECO:0000313" key="3">
    <source>
        <dbReference type="EMBL" id="KAK6631579.1"/>
    </source>
</evidence>
<protein>
    <recommendedName>
        <fullName evidence="2">ATPase dynein-related AAA domain-containing protein</fullName>
    </recommendedName>
</protein>
<organism evidence="3 4">
    <name type="scientific">Polyplax serrata</name>
    <name type="common">Common mouse louse</name>
    <dbReference type="NCBI Taxonomy" id="468196"/>
    <lineage>
        <taxon>Eukaryota</taxon>
        <taxon>Metazoa</taxon>
        <taxon>Ecdysozoa</taxon>
        <taxon>Arthropoda</taxon>
        <taxon>Hexapoda</taxon>
        <taxon>Insecta</taxon>
        <taxon>Pterygota</taxon>
        <taxon>Neoptera</taxon>
        <taxon>Paraneoptera</taxon>
        <taxon>Psocodea</taxon>
        <taxon>Troctomorpha</taxon>
        <taxon>Phthiraptera</taxon>
        <taxon>Anoplura</taxon>
        <taxon>Polyplacidae</taxon>
        <taxon>Polyplax</taxon>
    </lineage>
</organism>